<dbReference type="Pfam" id="PF00989">
    <property type="entry name" value="PAS"/>
    <property type="match status" value="1"/>
</dbReference>
<dbReference type="InterPro" id="IPR001789">
    <property type="entry name" value="Sig_transdc_resp-reg_receiver"/>
</dbReference>
<dbReference type="InterPro" id="IPR036890">
    <property type="entry name" value="HATPase_C_sf"/>
</dbReference>
<proteinExistence type="predicted"/>
<dbReference type="PROSITE" id="PS50110">
    <property type="entry name" value="RESPONSE_REGULATORY"/>
    <property type="match status" value="1"/>
</dbReference>
<dbReference type="Pfam" id="PF00072">
    <property type="entry name" value="Response_reg"/>
    <property type="match status" value="1"/>
</dbReference>
<reference evidence="11 12" key="1">
    <citation type="submission" date="2020-09" db="EMBL/GenBank/DDBJ databases">
        <authorList>
            <person name="Tanuku N.R.S."/>
        </authorList>
    </citation>
    <scope>NUCLEOTIDE SEQUENCE [LARGE SCALE GENOMIC DNA]</scope>
    <source>
        <strain evidence="11 12">AK62</strain>
    </source>
</reference>
<keyword evidence="5" id="KW-0418">Kinase</keyword>
<dbReference type="SMART" id="SM00448">
    <property type="entry name" value="REC"/>
    <property type="match status" value="1"/>
</dbReference>
<dbReference type="Gene3D" id="3.30.450.40">
    <property type="match status" value="2"/>
</dbReference>
<keyword evidence="3 6" id="KW-0597">Phosphoprotein</keyword>
<dbReference type="PANTHER" id="PTHR43047">
    <property type="entry name" value="TWO-COMPONENT HISTIDINE PROTEIN KINASE"/>
    <property type="match status" value="1"/>
</dbReference>
<feature type="domain" description="PAS" evidence="10">
    <location>
        <begin position="177"/>
        <end position="230"/>
    </location>
</feature>
<dbReference type="SMART" id="SM00065">
    <property type="entry name" value="GAF"/>
    <property type="match status" value="2"/>
</dbReference>
<accession>A0ABS3Z856</accession>
<feature type="domain" description="Histidine kinase" evidence="8">
    <location>
        <begin position="511"/>
        <end position="729"/>
    </location>
</feature>
<dbReference type="InterPro" id="IPR003018">
    <property type="entry name" value="GAF"/>
</dbReference>
<dbReference type="Gene3D" id="3.30.565.10">
    <property type="entry name" value="Histidine kinase-like ATPase, C-terminal domain"/>
    <property type="match status" value="1"/>
</dbReference>
<dbReference type="Proteomes" id="UP000810171">
    <property type="component" value="Unassembled WGS sequence"/>
</dbReference>
<evidence type="ECO:0000256" key="5">
    <source>
        <dbReference type="ARBA" id="ARBA00022777"/>
    </source>
</evidence>
<protein>
    <recommendedName>
        <fullName evidence="2">histidine kinase</fullName>
        <ecNumber evidence="2">2.7.13.3</ecNumber>
    </recommendedName>
</protein>
<evidence type="ECO:0000256" key="2">
    <source>
        <dbReference type="ARBA" id="ARBA00012438"/>
    </source>
</evidence>
<feature type="domain" description="Response regulatory" evidence="9">
    <location>
        <begin position="754"/>
        <end position="871"/>
    </location>
</feature>
<dbReference type="Pfam" id="PF00512">
    <property type="entry name" value="HisKA"/>
    <property type="match status" value="1"/>
</dbReference>
<dbReference type="Pfam" id="PF02518">
    <property type="entry name" value="HATPase_c"/>
    <property type="match status" value="1"/>
</dbReference>
<dbReference type="SUPFAM" id="SSF55781">
    <property type="entry name" value="GAF domain-like"/>
    <property type="match status" value="2"/>
</dbReference>
<dbReference type="Gene3D" id="1.10.287.130">
    <property type="match status" value="1"/>
</dbReference>
<gene>
    <name evidence="11" type="ORF">H9C73_04020</name>
</gene>
<dbReference type="PANTHER" id="PTHR43047:SF72">
    <property type="entry name" value="OSMOSENSING HISTIDINE PROTEIN KINASE SLN1"/>
    <property type="match status" value="1"/>
</dbReference>
<dbReference type="SUPFAM" id="SSF47384">
    <property type="entry name" value="Homodimeric domain of signal transducing histidine kinase"/>
    <property type="match status" value="1"/>
</dbReference>
<dbReference type="CDD" id="cd16922">
    <property type="entry name" value="HATPase_EvgS-ArcB-TorS-like"/>
    <property type="match status" value="1"/>
</dbReference>
<dbReference type="RefSeq" id="WP_209286504.1">
    <property type="nucleotide sequence ID" value="NZ_JACVEW010000004.1"/>
</dbReference>
<evidence type="ECO:0000256" key="1">
    <source>
        <dbReference type="ARBA" id="ARBA00000085"/>
    </source>
</evidence>
<dbReference type="NCBIfam" id="TIGR00229">
    <property type="entry name" value="sensory_box"/>
    <property type="match status" value="1"/>
</dbReference>
<evidence type="ECO:0000256" key="7">
    <source>
        <dbReference type="SAM" id="Coils"/>
    </source>
</evidence>
<feature type="coiled-coil region" evidence="7">
    <location>
        <begin position="474"/>
        <end position="504"/>
    </location>
</feature>
<organism evidence="11 12">
    <name type="scientific">Marinobacterium alkalitolerans</name>
    <dbReference type="NCBI Taxonomy" id="1542925"/>
    <lineage>
        <taxon>Bacteria</taxon>
        <taxon>Pseudomonadati</taxon>
        <taxon>Pseudomonadota</taxon>
        <taxon>Gammaproteobacteria</taxon>
        <taxon>Oceanospirillales</taxon>
        <taxon>Oceanospirillaceae</taxon>
        <taxon>Marinobacterium</taxon>
    </lineage>
</organism>
<evidence type="ECO:0000259" key="10">
    <source>
        <dbReference type="PROSITE" id="PS50112"/>
    </source>
</evidence>
<dbReference type="PROSITE" id="PS50112">
    <property type="entry name" value="PAS"/>
    <property type="match status" value="1"/>
</dbReference>
<dbReference type="SUPFAM" id="SSF52172">
    <property type="entry name" value="CheY-like"/>
    <property type="match status" value="1"/>
</dbReference>
<dbReference type="EMBL" id="JACVEW010000004">
    <property type="protein sequence ID" value="MBP0047890.1"/>
    <property type="molecule type" value="Genomic_DNA"/>
</dbReference>
<dbReference type="InterPro" id="IPR035965">
    <property type="entry name" value="PAS-like_dom_sf"/>
</dbReference>
<feature type="modified residue" description="4-aspartylphosphate" evidence="6">
    <location>
        <position position="804"/>
    </location>
</feature>
<dbReference type="InterPro" id="IPR004358">
    <property type="entry name" value="Sig_transdc_His_kin-like_C"/>
</dbReference>
<dbReference type="Gene3D" id="3.30.450.20">
    <property type="entry name" value="PAS domain"/>
    <property type="match status" value="1"/>
</dbReference>
<name>A0ABS3Z856_9GAMM</name>
<dbReference type="InterPro" id="IPR011006">
    <property type="entry name" value="CheY-like_superfamily"/>
</dbReference>
<keyword evidence="7" id="KW-0175">Coiled coil</keyword>
<comment type="catalytic activity">
    <reaction evidence="1">
        <text>ATP + protein L-histidine = ADP + protein N-phospho-L-histidine.</text>
        <dbReference type="EC" id="2.7.13.3"/>
    </reaction>
</comment>
<evidence type="ECO:0000313" key="12">
    <source>
        <dbReference type="Proteomes" id="UP000810171"/>
    </source>
</evidence>
<keyword evidence="4" id="KW-0808">Transferase</keyword>
<keyword evidence="12" id="KW-1185">Reference proteome</keyword>
<dbReference type="CDD" id="cd00130">
    <property type="entry name" value="PAS"/>
    <property type="match status" value="1"/>
</dbReference>
<dbReference type="Pfam" id="PF01590">
    <property type="entry name" value="GAF"/>
    <property type="match status" value="1"/>
</dbReference>
<dbReference type="InterPro" id="IPR000014">
    <property type="entry name" value="PAS"/>
</dbReference>
<dbReference type="PRINTS" id="PR00344">
    <property type="entry name" value="BCTRLSENSOR"/>
</dbReference>
<sequence length="877" mass="96534">MKLSSPDQPVTDPARLEALESLNIWGSEPDAAFDGLAALAADTLDMAFAGISLINAEQQWCKAVTGLESNQWPFSRLACEQVLRTGGSFQIRDLQAGAGLAVPAPLVDAGVRAYAGTPLKHQGQVVGTLFLYGVEPRSFSAQELALLQRLGEQAEALLLLFEARQQRQERQRHQRASEARYKAIIQGAAAGIVRINGHGQILAVNRSVEEMLGYRESELVGRNVKVLMPKRWSEHHDQYLTDYQQHGAAKVIGMGREVEALHRDGHTIPVHLAVSEVQADQHAPESREFIGILSDLSDVYASRQHQERQRALLEVLHTGLTDYRALVSGNTLWRFLKEALKELTGSEYALIGEVVQQSGVPALKLHAITDLSWSDESRALMKKLVSGDMMLTNPDSMLGRVFAGGETVLSNRMQTDPRGGGLPPGHPALYRFMGVPIRDKGKVIGMYAIANAAEDYDPELVEWLEPFTSTCALLINLYRQMNEQQQLNEALQAAHDRAERASQAKSEFLSSMSHELRTPLNSILGFAQLLLNSRHPLQARQQRQTEQIIRSGRHLLNLINEVLDLARIEAGKMQVSIEAVSLADVVQEAIETLSPQADKAQVRLRWLSPESCRCSVRADYTRLRQVLINLLSNAIKYNRPGGQVMLACEPSESQVRIRVQDTGIGIPENRMSELFLPFSRLDADSGSVEGSGVGLALTRKLVHLMQGEIGVESVAGEGSEFWFELPLDEQPNRAPQGQASSPDAPQSVAIQARQVLYIEDNPANQRLMIDLFEDLGGCELTCVSSAEEGIELACSAPPDLVLMDIDLPGMNGFQAQQILRNNPLTSGVPVLAVSAAASTHDIRRAREAGFVDYLTKPLDLAAFIRRIEQIFNQEALT</sequence>
<dbReference type="InterPro" id="IPR005467">
    <property type="entry name" value="His_kinase_dom"/>
</dbReference>
<evidence type="ECO:0000256" key="6">
    <source>
        <dbReference type="PROSITE-ProRule" id="PRU00169"/>
    </source>
</evidence>
<evidence type="ECO:0000259" key="8">
    <source>
        <dbReference type="PROSITE" id="PS50109"/>
    </source>
</evidence>
<comment type="caution">
    <text evidence="11">The sequence shown here is derived from an EMBL/GenBank/DDBJ whole genome shotgun (WGS) entry which is preliminary data.</text>
</comment>
<dbReference type="SUPFAM" id="SSF55785">
    <property type="entry name" value="PYP-like sensor domain (PAS domain)"/>
    <property type="match status" value="1"/>
</dbReference>
<dbReference type="EC" id="2.7.13.3" evidence="2"/>
<dbReference type="InterPro" id="IPR029016">
    <property type="entry name" value="GAF-like_dom_sf"/>
</dbReference>
<dbReference type="SUPFAM" id="SSF55874">
    <property type="entry name" value="ATPase domain of HSP90 chaperone/DNA topoisomerase II/histidine kinase"/>
    <property type="match status" value="1"/>
</dbReference>
<evidence type="ECO:0000313" key="11">
    <source>
        <dbReference type="EMBL" id="MBP0047890.1"/>
    </source>
</evidence>
<dbReference type="CDD" id="cd00082">
    <property type="entry name" value="HisKA"/>
    <property type="match status" value="1"/>
</dbReference>
<dbReference type="InterPro" id="IPR003661">
    <property type="entry name" value="HisK_dim/P_dom"/>
</dbReference>
<dbReference type="SMART" id="SM00388">
    <property type="entry name" value="HisKA"/>
    <property type="match status" value="1"/>
</dbReference>
<dbReference type="InterPro" id="IPR013767">
    <property type="entry name" value="PAS_fold"/>
</dbReference>
<evidence type="ECO:0000259" key="9">
    <source>
        <dbReference type="PROSITE" id="PS50110"/>
    </source>
</evidence>
<dbReference type="PROSITE" id="PS50109">
    <property type="entry name" value="HIS_KIN"/>
    <property type="match status" value="1"/>
</dbReference>
<dbReference type="SMART" id="SM00387">
    <property type="entry name" value="HATPase_c"/>
    <property type="match status" value="1"/>
</dbReference>
<dbReference type="Gene3D" id="3.40.50.2300">
    <property type="match status" value="1"/>
</dbReference>
<dbReference type="SMART" id="SM00091">
    <property type="entry name" value="PAS"/>
    <property type="match status" value="1"/>
</dbReference>
<evidence type="ECO:0000256" key="3">
    <source>
        <dbReference type="ARBA" id="ARBA00022553"/>
    </source>
</evidence>
<evidence type="ECO:0000256" key="4">
    <source>
        <dbReference type="ARBA" id="ARBA00022679"/>
    </source>
</evidence>
<dbReference type="Pfam" id="PF13185">
    <property type="entry name" value="GAF_2"/>
    <property type="match status" value="1"/>
</dbReference>
<dbReference type="InterPro" id="IPR036097">
    <property type="entry name" value="HisK_dim/P_sf"/>
</dbReference>
<dbReference type="InterPro" id="IPR003594">
    <property type="entry name" value="HATPase_dom"/>
</dbReference>